<dbReference type="EMBL" id="JAQIPB010000006">
    <property type="protein sequence ID" value="MDA7417455.1"/>
    <property type="molecule type" value="Genomic_DNA"/>
</dbReference>
<evidence type="ECO:0000313" key="7">
    <source>
        <dbReference type="Proteomes" id="UP001212602"/>
    </source>
</evidence>
<reference evidence="6" key="1">
    <citation type="submission" date="2023-01" db="EMBL/GenBank/DDBJ databases">
        <title>Xenophilus mangrovi sp. nov., isolated from soil of Mangrove nature reserve.</title>
        <authorList>
            <person name="Xu S."/>
            <person name="Liu Z."/>
            <person name="Xu Y."/>
        </authorList>
    </citation>
    <scope>NUCLEOTIDE SEQUENCE</scope>
    <source>
        <strain evidence="6">YW8</strain>
    </source>
</reference>
<evidence type="ECO:0000256" key="1">
    <source>
        <dbReference type="ARBA" id="ARBA00023015"/>
    </source>
</evidence>
<evidence type="ECO:0000256" key="3">
    <source>
        <dbReference type="ARBA" id="ARBA00023163"/>
    </source>
</evidence>
<dbReference type="Pfam" id="PF00392">
    <property type="entry name" value="GntR"/>
    <property type="match status" value="1"/>
</dbReference>
<keyword evidence="7" id="KW-1185">Reference proteome</keyword>
<evidence type="ECO:0000256" key="4">
    <source>
        <dbReference type="SAM" id="MobiDB-lite"/>
    </source>
</evidence>
<dbReference type="Pfam" id="PF07729">
    <property type="entry name" value="FCD"/>
    <property type="match status" value="1"/>
</dbReference>
<dbReference type="PANTHER" id="PTHR43537:SF5">
    <property type="entry name" value="UXU OPERON TRANSCRIPTIONAL REGULATOR"/>
    <property type="match status" value="1"/>
</dbReference>
<dbReference type="Gene3D" id="1.10.10.10">
    <property type="entry name" value="Winged helix-like DNA-binding domain superfamily/Winged helix DNA-binding domain"/>
    <property type="match status" value="1"/>
</dbReference>
<dbReference type="GO" id="GO:0003677">
    <property type="term" value="F:DNA binding"/>
    <property type="evidence" value="ECO:0007669"/>
    <property type="project" value="UniProtKB-KW"/>
</dbReference>
<dbReference type="Gene3D" id="1.20.120.530">
    <property type="entry name" value="GntR ligand-binding domain-like"/>
    <property type="match status" value="1"/>
</dbReference>
<dbReference type="InterPro" id="IPR036390">
    <property type="entry name" value="WH_DNA-bd_sf"/>
</dbReference>
<dbReference type="PRINTS" id="PR00035">
    <property type="entry name" value="HTHGNTR"/>
</dbReference>
<name>A0AAE3T0C1_9BURK</name>
<dbReference type="SMART" id="SM00345">
    <property type="entry name" value="HTH_GNTR"/>
    <property type="match status" value="1"/>
</dbReference>
<comment type="caution">
    <text evidence="6">The sequence shown here is derived from an EMBL/GenBank/DDBJ whole genome shotgun (WGS) entry which is preliminary data.</text>
</comment>
<accession>A0AAE3T0C1</accession>
<dbReference type="PANTHER" id="PTHR43537">
    <property type="entry name" value="TRANSCRIPTIONAL REGULATOR, GNTR FAMILY"/>
    <property type="match status" value="1"/>
</dbReference>
<sequence length="286" mass="30744">MSSVSTGVPPLPEPTDAWPGAARAAAASAAAAAPSGPAPRRRGRNLAQGLVEDLGDKIRGQQLRPGDKLPTESAIMQNYGVSRTVVREALSKLQAAGLVETHHGIGTFVLQPRGGGMAGMFRLEAADIATTVDVLAVLELRISLETESAGLAALRRTEEHLLGMREALDEFERNVLAAGDTVSPDFRFHLQIAQATGNPYFADIMTHLGTTIIPRTRVNAIRNHNKGGEYLSRVNREHEEIFAAIARRDPDSARAAMRIHLTNSRERLRLAQEAAQREEGGAASAR</sequence>
<dbReference type="SUPFAM" id="SSF48008">
    <property type="entry name" value="GntR ligand-binding domain-like"/>
    <property type="match status" value="1"/>
</dbReference>
<dbReference type="Proteomes" id="UP001212602">
    <property type="component" value="Unassembled WGS sequence"/>
</dbReference>
<dbReference type="AlphaFoldDB" id="A0AAE3T0C1"/>
<dbReference type="InterPro" id="IPR036388">
    <property type="entry name" value="WH-like_DNA-bd_sf"/>
</dbReference>
<evidence type="ECO:0000256" key="2">
    <source>
        <dbReference type="ARBA" id="ARBA00023125"/>
    </source>
</evidence>
<dbReference type="InterPro" id="IPR000524">
    <property type="entry name" value="Tscrpt_reg_HTH_GntR"/>
</dbReference>
<feature type="region of interest" description="Disordered" evidence="4">
    <location>
        <begin position="1"/>
        <end position="43"/>
    </location>
</feature>
<dbReference type="PROSITE" id="PS50949">
    <property type="entry name" value="HTH_GNTR"/>
    <property type="match status" value="1"/>
</dbReference>
<dbReference type="InterPro" id="IPR008920">
    <property type="entry name" value="TF_FadR/GntR_C"/>
</dbReference>
<keyword evidence="3" id="KW-0804">Transcription</keyword>
<dbReference type="SUPFAM" id="SSF46785">
    <property type="entry name" value="Winged helix' DNA-binding domain"/>
    <property type="match status" value="1"/>
</dbReference>
<feature type="compositionally biased region" description="Low complexity" evidence="4">
    <location>
        <begin position="19"/>
        <end position="35"/>
    </location>
</feature>
<proteinExistence type="predicted"/>
<dbReference type="RefSeq" id="WP_271428680.1">
    <property type="nucleotide sequence ID" value="NZ_JAQIPB010000006.1"/>
</dbReference>
<keyword evidence="2" id="KW-0238">DNA-binding</keyword>
<dbReference type="SMART" id="SM00895">
    <property type="entry name" value="FCD"/>
    <property type="match status" value="1"/>
</dbReference>
<keyword evidence="1" id="KW-0805">Transcription regulation</keyword>
<gene>
    <name evidence="6" type="ORF">PGB34_13880</name>
</gene>
<feature type="domain" description="HTH gntR-type" evidence="5">
    <location>
        <begin position="44"/>
        <end position="112"/>
    </location>
</feature>
<dbReference type="GO" id="GO:0003700">
    <property type="term" value="F:DNA-binding transcription factor activity"/>
    <property type="evidence" value="ECO:0007669"/>
    <property type="project" value="InterPro"/>
</dbReference>
<evidence type="ECO:0000259" key="5">
    <source>
        <dbReference type="PROSITE" id="PS50949"/>
    </source>
</evidence>
<protein>
    <submittedName>
        <fullName evidence="6">FadR/GntR family transcriptional regulator</fullName>
    </submittedName>
</protein>
<evidence type="ECO:0000313" key="6">
    <source>
        <dbReference type="EMBL" id="MDA7417455.1"/>
    </source>
</evidence>
<organism evidence="6 7">
    <name type="scientific">Xenophilus arseniciresistens</name>
    <dbReference type="NCBI Taxonomy" id="1283306"/>
    <lineage>
        <taxon>Bacteria</taxon>
        <taxon>Pseudomonadati</taxon>
        <taxon>Pseudomonadota</taxon>
        <taxon>Betaproteobacteria</taxon>
        <taxon>Burkholderiales</taxon>
        <taxon>Comamonadaceae</taxon>
        <taxon>Xenophilus</taxon>
    </lineage>
</organism>
<dbReference type="InterPro" id="IPR011711">
    <property type="entry name" value="GntR_C"/>
</dbReference>
<dbReference type="CDD" id="cd07377">
    <property type="entry name" value="WHTH_GntR"/>
    <property type="match status" value="1"/>
</dbReference>